<dbReference type="InterPro" id="IPR027417">
    <property type="entry name" value="P-loop_NTPase"/>
</dbReference>
<dbReference type="Pfam" id="PF13521">
    <property type="entry name" value="AAA_28"/>
    <property type="match status" value="1"/>
</dbReference>
<dbReference type="CDD" id="cd02019">
    <property type="entry name" value="NK"/>
    <property type="match status" value="1"/>
</dbReference>
<dbReference type="InterPro" id="IPR038727">
    <property type="entry name" value="NadR/Ttd14_AAA_dom"/>
</dbReference>
<protein>
    <submittedName>
        <fullName evidence="2">AAA domain-containing protein</fullName>
    </submittedName>
</protein>
<dbReference type="Proteomes" id="UP000182652">
    <property type="component" value="Unassembled WGS sequence"/>
</dbReference>
<proteinExistence type="predicted"/>
<evidence type="ECO:0000313" key="3">
    <source>
        <dbReference type="Proteomes" id="UP000182652"/>
    </source>
</evidence>
<evidence type="ECO:0000259" key="1">
    <source>
        <dbReference type="Pfam" id="PF13521"/>
    </source>
</evidence>
<gene>
    <name evidence="2" type="ORF">SAMN04489745_0593</name>
</gene>
<reference evidence="2 3" key="1">
    <citation type="submission" date="2016-10" db="EMBL/GenBank/DDBJ databases">
        <authorList>
            <person name="de Groot N.N."/>
        </authorList>
    </citation>
    <scope>NUCLEOTIDE SEQUENCE [LARGE SCALE GENOMIC DNA]</scope>
    <source>
        <strain evidence="2 3">DSM 10495</strain>
    </source>
</reference>
<dbReference type="STRING" id="156980.SAMN04489745_0593"/>
<sequence length="192" mass="21630">MRIAITGSYGAGKTTLVKKLVANVGLHYQHVPEMSSPLWQAGKQATECSRDELIELLIRRLMDRAALEFDEPDVVSDGSLLHDWVFVRTMLMHGAHPPPDVHADTSWQIESIEPIRRALLTRMADLYDLVVHLPIEFPLAVENRPVSDKFRELSDRYLISELAHLSIPTLEVTGTLDERLAQCRGAIESTTH</sequence>
<dbReference type="Gene3D" id="3.40.50.300">
    <property type="entry name" value="P-loop containing nucleotide triphosphate hydrolases"/>
    <property type="match status" value="1"/>
</dbReference>
<organism evidence="2 3">
    <name type="scientific">Arthrobacter woluwensis</name>
    <dbReference type="NCBI Taxonomy" id="156980"/>
    <lineage>
        <taxon>Bacteria</taxon>
        <taxon>Bacillati</taxon>
        <taxon>Actinomycetota</taxon>
        <taxon>Actinomycetes</taxon>
        <taxon>Micrococcales</taxon>
        <taxon>Micrococcaceae</taxon>
        <taxon>Arthrobacter</taxon>
    </lineage>
</organism>
<dbReference type="SUPFAM" id="SSF52540">
    <property type="entry name" value="P-loop containing nucleoside triphosphate hydrolases"/>
    <property type="match status" value="1"/>
</dbReference>
<keyword evidence="3" id="KW-1185">Reference proteome</keyword>
<dbReference type="AlphaFoldDB" id="A0A1H4KDS0"/>
<dbReference type="EMBL" id="FNSN01000003">
    <property type="protein sequence ID" value="SEB56587.1"/>
    <property type="molecule type" value="Genomic_DNA"/>
</dbReference>
<dbReference type="RefSeq" id="WP_074783959.1">
    <property type="nucleotide sequence ID" value="NZ_FNSN01000003.1"/>
</dbReference>
<name>A0A1H4KDS0_9MICC</name>
<feature type="domain" description="NadR/Ttd14 AAA" evidence="1">
    <location>
        <begin position="2"/>
        <end position="179"/>
    </location>
</feature>
<evidence type="ECO:0000313" key="2">
    <source>
        <dbReference type="EMBL" id="SEB56587.1"/>
    </source>
</evidence>
<accession>A0A1H4KDS0</accession>